<dbReference type="EMBL" id="BAAANN010000006">
    <property type="protein sequence ID" value="GAA1951270.1"/>
    <property type="molecule type" value="Genomic_DNA"/>
</dbReference>
<organism evidence="1 2">
    <name type="scientific">Amycolatopsis minnesotensis</name>
    <dbReference type="NCBI Taxonomy" id="337894"/>
    <lineage>
        <taxon>Bacteria</taxon>
        <taxon>Bacillati</taxon>
        <taxon>Actinomycetota</taxon>
        <taxon>Actinomycetes</taxon>
        <taxon>Pseudonocardiales</taxon>
        <taxon>Pseudonocardiaceae</taxon>
        <taxon>Amycolatopsis</taxon>
    </lineage>
</organism>
<evidence type="ECO:0000313" key="1">
    <source>
        <dbReference type="EMBL" id="GAA1951270.1"/>
    </source>
</evidence>
<evidence type="ECO:0008006" key="3">
    <source>
        <dbReference type="Google" id="ProtNLM"/>
    </source>
</evidence>
<sequence length="86" mass="9592">MAGKIFAILRPAHEPPRISLKGDPDEAERLRATHPAITPGYRLHKRHWNTVLLDGSVPDDLVLSLVDDSYDLVLASLTRAQRASLR</sequence>
<dbReference type="InterPro" id="IPR058532">
    <property type="entry name" value="YjbR/MT2646/Rv2570-like"/>
</dbReference>
<evidence type="ECO:0000313" key="2">
    <source>
        <dbReference type="Proteomes" id="UP001501116"/>
    </source>
</evidence>
<dbReference type="PANTHER" id="PTHR35145:SF1">
    <property type="entry name" value="CYTOPLASMIC PROTEIN"/>
    <property type="match status" value="1"/>
</dbReference>
<dbReference type="InterPro" id="IPR038056">
    <property type="entry name" value="YjbR-like_sf"/>
</dbReference>
<dbReference type="SUPFAM" id="SSF142906">
    <property type="entry name" value="YjbR-like"/>
    <property type="match status" value="1"/>
</dbReference>
<accession>A0ABN2QFF5</accession>
<dbReference type="Proteomes" id="UP001501116">
    <property type="component" value="Unassembled WGS sequence"/>
</dbReference>
<name>A0ABN2QFF5_9PSEU</name>
<dbReference type="InterPro" id="IPR007351">
    <property type="entry name" value="YjbR"/>
</dbReference>
<reference evidence="1 2" key="1">
    <citation type="journal article" date="2019" name="Int. J. Syst. Evol. Microbiol.">
        <title>The Global Catalogue of Microorganisms (GCM) 10K type strain sequencing project: providing services to taxonomists for standard genome sequencing and annotation.</title>
        <authorList>
            <consortium name="The Broad Institute Genomics Platform"/>
            <consortium name="The Broad Institute Genome Sequencing Center for Infectious Disease"/>
            <person name="Wu L."/>
            <person name="Ma J."/>
        </authorList>
    </citation>
    <scope>NUCLEOTIDE SEQUENCE [LARGE SCALE GENOMIC DNA]</scope>
    <source>
        <strain evidence="1 2">JCM 14545</strain>
    </source>
</reference>
<gene>
    <name evidence="1" type="ORF">GCM10009754_20120</name>
</gene>
<protein>
    <recommendedName>
        <fullName evidence="3">DNA-binding protein (MmcQ/YjbR family)</fullName>
    </recommendedName>
</protein>
<keyword evidence="2" id="KW-1185">Reference proteome</keyword>
<dbReference type="Gene3D" id="3.90.1150.30">
    <property type="match status" value="1"/>
</dbReference>
<dbReference type="Pfam" id="PF04237">
    <property type="entry name" value="YjbR"/>
    <property type="match status" value="1"/>
</dbReference>
<dbReference type="PANTHER" id="PTHR35145">
    <property type="entry name" value="CYTOPLASMIC PROTEIN-RELATED"/>
    <property type="match status" value="1"/>
</dbReference>
<comment type="caution">
    <text evidence="1">The sequence shown here is derived from an EMBL/GenBank/DDBJ whole genome shotgun (WGS) entry which is preliminary data.</text>
</comment>
<proteinExistence type="predicted"/>